<organism evidence="3 5">
    <name type="scientific">Bacillus thuringiensis</name>
    <dbReference type="NCBI Taxonomy" id="1428"/>
    <lineage>
        <taxon>Bacteria</taxon>
        <taxon>Bacillati</taxon>
        <taxon>Bacillota</taxon>
        <taxon>Bacilli</taxon>
        <taxon>Bacillales</taxon>
        <taxon>Bacillaceae</taxon>
        <taxon>Bacillus</taxon>
        <taxon>Bacillus cereus group</taxon>
    </lineage>
</organism>
<evidence type="ECO:0000256" key="1">
    <source>
        <dbReference type="SAM" id="Phobius"/>
    </source>
</evidence>
<sequence length="343" mass="39085">MVYMMFYYGILFLILGIAVFLFIMAGSRKIRNKNLSFVMIGLGINILTSPVALFIGGMATDSPYSTVFDFWKGFLFIQGIPLFLLLIAFIWWFIRPPKVNIQTSIEKGLEQNMKSTKKKTTRGRTITALRILIPIILVVGCFSYILYLYDVTLKKSHSPNNINTIKVVKIDSDTSHGSSPVRIKYGLWEHFDTNIANDGERLDSSNVTIDWKNDYEATITLRSKESVPEVVEFNISNKSNGSVFKKVQKVVSSFTFQKSESPSLINIIELRETIKSKGPSPSSTVRIYYGERGSILKKYKEVTLKEMYTTENFKITWRNDEQVQVEVLEENVVTATIVIDLSK</sequence>
<keyword evidence="1" id="KW-0472">Membrane</keyword>
<dbReference type="Proteomes" id="UP000501107">
    <property type="component" value="Chromosome"/>
</dbReference>
<reference evidence="3 5" key="2">
    <citation type="submission" date="2020-05" db="EMBL/GenBank/DDBJ databases">
        <title>FDA dAtabase for Regulatory Grade micrObial Sequences (FDA-ARGOS): Supporting development and validation of Infectious Disease Dx tests.</title>
        <authorList>
            <person name="Nelson B."/>
            <person name="Plummer A."/>
            <person name="Tallon L."/>
            <person name="Sadzewicz L."/>
            <person name="Zhao X."/>
            <person name="Vavikolanu K."/>
            <person name="Mehta A."/>
            <person name="Aluvathingal J."/>
            <person name="Nadendla S."/>
            <person name="Myers T."/>
            <person name="Yan Y."/>
            <person name="Sichtig H."/>
        </authorList>
    </citation>
    <scope>NUCLEOTIDE SEQUENCE [LARGE SCALE GENOMIC DNA]</scope>
    <source>
        <strain evidence="3 5">FDAARGOS_795</strain>
    </source>
</reference>
<keyword evidence="1" id="KW-1133">Transmembrane helix</keyword>
<proteinExistence type="predicted"/>
<evidence type="ECO:0000313" key="4">
    <source>
        <dbReference type="Proteomes" id="UP000031876"/>
    </source>
</evidence>
<evidence type="ECO:0000313" key="5">
    <source>
        <dbReference type="Proteomes" id="UP000501107"/>
    </source>
</evidence>
<reference evidence="2 4" key="1">
    <citation type="journal article" date="2015" name="Genome Announc.">
        <title>Complete genome sequences for 35 biothreat assay-relevant bacillus species.</title>
        <authorList>
            <person name="Johnson S.L."/>
            <person name="Daligault H.E."/>
            <person name="Davenport K.W."/>
            <person name="Jaissle J."/>
            <person name="Frey K.G."/>
            <person name="Ladner J.T."/>
            <person name="Broomall S.M."/>
            <person name="Bishop-Lilly K.A."/>
            <person name="Bruce D.C."/>
            <person name="Gibbons H.S."/>
            <person name="Coyne S.R."/>
            <person name="Lo C.C."/>
            <person name="Meincke L."/>
            <person name="Munk A.C."/>
            <person name="Koroleva G.I."/>
            <person name="Rosenzweig C.N."/>
            <person name="Palacios G.F."/>
            <person name="Redden C.L."/>
            <person name="Minogue T.D."/>
            <person name="Chain P.S."/>
        </authorList>
    </citation>
    <scope>NUCLEOTIDE SEQUENCE [LARGE SCALE GENOMIC DNA]</scope>
    <source>
        <strain evidence="2 4">HD1011</strain>
    </source>
</reference>
<name>A0A0B5ND14_BACTU</name>
<dbReference type="EMBL" id="CP009335">
    <property type="protein sequence ID" value="AJG75659.1"/>
    <property type="molecule type" value="Genomic_DNA"/>
</dbReference>
<feature type="transmembrane region" description="Helical" evidence="1">
    <location>
        <begin position="6"/>
        <end position="25"/>
    </location>
</feature>
<feature type="transmembrane region" description="Helical" evidence="1">
    <location>
        <begin position="37"/>
        <end position="55"/>
    </location>
</feature>
<feature type="transmembrane region" description="Helical" evidence="1">
    <location>
        <begin position="75"/>
        <end position="94"/>
    </location>
</feature>
<keyword evidence="1" id="KW-0812">Transmembrane</keyword>
<protein>
    <submittedName>
        <fullName evidence="3">Uncharacterized protein</fullName>
    </submittedName>
</protein>
<gene>
    <name evidence="2" type="ORF">BF38_4603</name>
    <name evidence="3" type="ORF">FOC89_03740</name>
</gene>
<feature type="transmembrane region" description="Helical" evidence="1">
    <location>
        <begin position="127"/>
        <end position="149"/>
    </location>
</feature>
<dbReference type="Proteomes" id="UP000031876">
    <property type="component" value="Chromosome"/>
</dbReference>
<dbReference type="EMBL" id="CP053980">
    <property type="protein sequence ID" value="QKH23139.1"/>
    <property type="molecule type" value="Genomic_DNA"/>
</dbReference>
<dbReference type="AlphaFoldDB" id="A0A0B5ND14"/>
<dbReference type="KEGG" id="btw:BF38_4603"/>
<accession>A0A0B5ND14</accession>
<dbReference type="RefSeq" id="WP_000262852.1">
    <property type="nucleotide sequence ID" value="NZ_CP009335.1"/>
</dbReference>
<evidence type="ECO:0000313" key="3">
    <source>
        <dbReference type="EMBL" id="QKH23139.1"/>
    </source>
</evidence>
<evidence type="ECO:0000313" key="2">
    <source>
        <dbReference type="EMBL" id="AJG75659.1"/>
    </source>
</evidence>